<feature type="region of interest" description="Disordered" evidence="1">
    <location>
        <begin position="1"/>
        <end position="30"/>
    </location>
</feature>
<evidence type="ECO:0000256" key="1">
    <source>
        <dbReference type="SAM" id="MobiDB-lite"/>
    </source>
</evidence>
<feature type="region of interest" description="Disordered" evidence="1">
    <location>
        <begin position="61"/>
        <end position="89"/>
    </location>
</feature>
<proteinExistence type="predicted"/>
<dbReference type="InParanoid" id="A0A4S2MZP9"/>
<organism evidence="2 3">
    <name type="scientific">Ascodesmis nigricans</name>
    <dbReference type="NCBI Taxonomy" id="341454"/>
    <lineage>
        <taxon>Eukaryota</taxon>
        <taxon>Fungi</taxon>
        <taxon>Dikarya</taxon>
        <taxon>Ascomycota</taxon>
        <taxon>Pezizomycotina</taxon>
        <taxon>Pezizomycetes</taxon>
        <taxon>Pezizales</taxon>
        <taxon>Ascodesmidaceae</taxon>
        <taxon>Ascodesmis</taxon>
    </lineage>
</organism>
<reference evidence="2 3" key="1">
    <citation type="submission" date="2019-04" db="EMBL/GenBank/DDBJ databases">
        <title>Comparative genomics and transcriptomics to analyze fruiting body development in filamentous ascomycetes.</title>
        <authorList>
            <consortium name="DOE Joint Genome Institute"/>
            <person name="Lutkenhaus R."/>
            <person name="Traeger S."/>
            <person name="Breuer J."/>
            <person name="Kuo A."/>
            <person name="Lipzen A."/>
            <person name="Pangilinan J."/>
            <person name="Dilworth D."/>
            <person name="Sandor L."/>
            <person name="Poggeler S."/>
            <person name="Barry K."/>
            <person name="Grigoriev I.V."/>
            <person name="Nowrousian M."/>
        </authorList>
    </citation>
    <scope>NUCLEOTIDE SEQUENCE [LARGE SCALE GENOMIC DNA]</scope>
    <source>
        <strain evidence="2 3">CBS 389.68</strain>
    </source>
</reference>
<sequence>MNPSLDGLCHPSSRVSRRCQPADVAHPPSSLPTRFIYPSLSSPTSSQPHLLNHHAYPTAITTTPTESLHPIKPATSATPIHHQVFIPSPPSWNHANQWPDINHLTATSRHPSRIRYPSRTPAAAPLIS</sequence>
<dbReference type="Proteomes" id="UP000298138">
    <property type="component" value="Unassembled WGS sequence"/>
</dbReference>
<dbReference type="AlphaFoldDB" id="A0A4S2MZP9"/>
<keyword evidence="3" id="KW-1185">Reference proteome</keyword>
<protein>
    <submittedName>
        <fullName evidence="2">Uncharacterized protein</fullName>
    </submittedName>
</protein>
<accession>A0A4S2MZP9</accession>
<gene>
    <name evidence="2" type="ORF">EX30DRAFT_340148</name>
</gene>
<evidence type="ECO:0000313" key="3">
    <source>
        <dbReference type="Proteomes" id="UP000298138"/>
    </source>
</evidence>
<evidence type="ECO:0000313" key="2">
    <source>
        <dbReference type="EMBL" id="TGZ82260.1"/>
    </source>
</evidence>
<dbReference type="EMBL" id="ML220116">
    <property type="protein sequence ID" value="TGZ82260.1"/>
    <property type="molecule type" value="Genomic_DNA"/>
</dbReference>
<name>A0A4S2MZP9_9PEZI</name>